<dbReference type="InterPro" id="IPR036291">
    <property type="entry name" value="NAD(P)-bd_dom_sf"/>
</dbReference>
<name>A0ABW8CG51_9ACTN</name>
<organism evidence="3 4">
    <name type="scientific">Streptomyces fildesensis</name>
    <dbReference type="NCBI Taxonomy" id="375757"/>
    <lineage>
        <taxon>Bacteria</taxon>
        <taxon>Bacillati</taxon>
        <taxon>Actinomycetota</taxon>
        <taxon>Actinomycetes</taxon>
        <taxon>Kitasatosporales</taxon>
        <taxon>Streptomycetaceae</taxon>
        <taxon>Streptomyces</taxon>
    </lineage>
</organism>
<dbReference type="PRINTS" id="PR00081">
    <property type="entry name" value="GDHRDH"/>
</dbReference>
<sequence length="301" mass="31293">MKEAAMAGRASTGIWMMDGRTVLVTGTTSGIGRVTAAALGQAGAVVLAHARDQARAAEVVRELQSSGGRFVPVSGDLGSLAGVRDLVEQVRQVTPEGLHVLVNNAGAAFPQRALSPDGVERTLAVNHLAVAALTSLLLETLRNAASMTGRPSRVVNLSSTMEKRGNPKLQDWSHPTEFSQLQAYSDSKLVNLAYTYALARELAGSGVTVNAANPGSVATAFGRNAGGVLKMVQIVGKAFMASPEKGAHTPIRLASDPTWDGATGGYYSAAELAASSEVSRDPAFGQQVYAHTTAILAQTLR</sequence>
<dbReference type="SUPFAM" id="SSF51735">
    <property type="entry name" value="NAD(P)-binding Rossmann-fold domains"/>
    <property type="match status" value="1"/>
</dbReference>
<dbReference type="Proteomes" id="UP001614394">
    <property type="component" value="Unassembled WGS sequence"/>
</dbReference>
<dbReference type="Gene3D" id="3.40.50.720">
    <property type="entry name" value="NAD(P)-binding Rossmann-like Domain"/>
    <property type="match status" value="1"/>
</dbReference>
<protein>
    <submittedName>
        <fullName evidence="3">SDR family NAD(P)-dependent oxidoreductase</fullName>
    </submittedName>
</protein>
<reference evidence="3 4" key="1">
    <citation type="submission" date="2024-10" db="EMBL/GenBank/DDBJ databases">
        <title>The Natural Products Discovery Center: Release of the First 8490 Sequenced Strains for Exploring Actinobacteria Biosynthetic Diversity.</title>
        <authorList>
            <person name="Kalkreuter E."/>
            <person name="Kautsar S.A."/>
            <person name="Yang D."/>
            <person name="Bader C.D."/>
            <person name="Teijaro C.N."/>
            <person name="Fluegel L."/>
            <person name="Davis C.M."/>
            <person name="Simpson J.R."/>
            <person name="Lauterbach L."/>
            <person name="Steele A.D."/>
            <person name="Gui C."/>
            <person name="Meng S."/>
            <person name="Li G."/>
            <person name="Viehrig K."/>
            <person name="Ye F."/>
            <person name="Su P."/>
            <person name="Kiefer A.F."/>
            <person name="Nichols A."/>
            <person name="Cepeda A.J."/>
            <person name="Yan W."/>
            <person name="Fan B."/>
            <person name="Jiang Y."/>
            <person name="Adhikari A."/>
            <person name="Zheng C.-J."/>
            <person name="Schuster L."/>
            <person name="Cowan T.M."/>
            <person name="Smanski M.J."/>
            <person name="Chevrette M.G."/>
            <person name="De Carvalho L.P.S."/>
            <person name="Shen B."/>
        </authorList>
    </citation>
    <scope>NUCLEOTIDE SEQUENCE [LARGE SCALE GENOMIC DNA]</scope>
    <source>
        <strain evidence="3 4">NPDC053399</strain>
    </source>
</reference>
<keyword evidence="1" id="KW-0560">Oxidoreductase</keyword>
<evidence type="ECO:0000313" key="4">
    <source>
        <dbReference type="Proteomes" id="UP001614394"/>
    </source>
</evidence>
<dbReference type="EMBL" id="JBITYG010000012">
    <property type="protein sequence ID" value="MFI9105426.1"/>
    <property type="molecule type" value="Genomic_DNA"/>
</dbReference>
<dbReference type="PRINTS" id="PR00080">
    <property type="entry name" value="SDRFAMILY"/>
</dbReference>
<dbReference type="PANTHER" id="PTHR43157:SF31">
    <property type="entry name" value="PHOSPHATIDYLINOSITOL-GLYCAN BIOSYNTHESIS CLASS F PROTEIN"/>
    <property type="match status" value="1"/>
</dbReference>
<evidence type="ECO:0000256" key="2">
    <source>
        <dbReference type="RuleBase" id="RU000363"/>
    </source>
</evidence>
<evidence type="ECO:0000313" key="3">
    <source>
        <dbReference type="EMBL" id="MFI9105426.1"/>
    </source>
</evidence>
<proteinExistence type="inferred from homology"/>
<evidence type="ECO:0000256" key="1">
    <source>
        <dbReference type="ARBA" id="ARBA00023002"/>
    </source>
</evidence>
<comment type="similarity">
    <text evidence="2">Belongs to the short-chain dehydrogenases/reductases (SDR) family.</text>
</comment>
<comment type="caution">
    <text evidence="3">The sequence shown here is derived from an EMBL/GenBank/DDBJ whole genome shotgun (WGS) entry which is preliminary data.</text>
</comment>
<gene>
    <name evidence="3" type="ORF">ACIGXA_33445</name>
</gene>
<accession>A0ABW8CG51</accession>
<dbReference type="Pfam" id="PF00106">
    <property type="entry name" value="adh_short"/>
    <property type="match status" value="1"/>
</dbReference>
<dbReference type="InterPro" id="IPR002347">
    <property type="entry name" value="SDR_fam"/>
</dbReference>
<dbReference type="RefSeq" id="WP_399656109.1">
    <property type="nucleotide sequence ID" value="NZ_JBITYG010000012.1"/>
</dbReference>
<keyword evidence="4" id="KW-1185">Reference proteome</keyword>
<dbReference type="PANTHER" id="PTHR43157">
    <property type="entry name" value="PHOSPHATIDYLINOSITOL-GLYCAN BIOSYNTHESIS CLASS F PROTEIN-RELATED"/>
    <property type="match status" value="1"/>
</dbReference>